<evidence type="ECO:0000256" key="22">
    <source>
        <dbReference type="ARBA" id="ARBA00081533"/>
    </source>
</evidence>
<evidence type="ECO:0000256" key="16">
    <source>
        <dbReference type="ARBA" id="ARBA00050199"/>
    </source>
</evidence>
<evidence type="ECO:0000256" key="11">
    <source>
        <dbReference type="ARBA" id="ARBA00023212"/>
    </source>
</evidence>
<evidence type="ECO:0000256" key="12">
    <source>
        <dbReference type="ARBA" id="ARBA00023242"/>
    </source>
</evidence>
<comment type="similarity">
    <text evidence="5">Belongs to the thioesterase PaaI family.</text>
</comment>
<feature type="domain" description="Thioesterase" evidence="24">
    <location>
        <begin position="16"/>
        <end position="90"/>
    </location>
</feature>
<evidence type="ECO:0000256" key="5">
    <source>
        <dbReference type="ARBA" id="ARBA00008324"/>
    </source>
</evidence>
<dbReference type="GO" id="GO:0005829">
    <property type="term" value="C:cytosol"/>
    <property type="evidence" value="ECO:0007669"/>
    <property type="project" value="UniProtKB-SubCell"/>
</dbReference>
<gene>
    <name evidence="25" type="ORF">AAG570_011622</name>
</gene>
<evidence type="ECO:0000256" key="2">
    <source>
        <dbReference type="ARBA" id="ARBA00004173"/>
    </source>
</evidence>
<comment type="subunit">
    <text evidence="19">Homotetramer. Interacts with PCTP.</text>
</comment>
<keyword evidence="9" id="KW-0443">Lipid metabolism</keyword>
<dbReference type="Proteomes" id="UP001558652">
    <property type="component" value="Unassembled WGS sequence"/>
</dbReference>
<keyword evidence="11" id="KW-0206">Cytoskeleton</keyword>
<dbReference type="GO" id="GO:0005739">
    <property type="term" value="C:mitochondrion"/>
    <property type="evidence" value="ECO:0007669"/>
    <property type="project" value="UniProtKB-SubCell"/>
</dbReference>
<comment type="catalytic activity">
    <reaction evidence="17">
        <text>a fatty acyl-CoA + H2O = a fatty acid + CoA + H(+)</text>
        <dbReference type="Rhea" id="RHEA:16781"/>
        <dbReference type="ChEBI" id="CHEBI:15377"/>
        <dbReference type="ChEBI" id="CHEBI:15378"/>
        <dbReference type="ChEBI" id="CHEBI:28868"/>
        <dbReference type="ChEBI" id="CHEBI:57287"/>
        <dbReference type="ChEBI" id="CHEBI:77636"/>
    </reaction>
    <physiologicalReaction direction="left-to-right" evidence="17">
        <dbReference type="Rhea" id="RHEA:16782"/>
    </physiologicalReaction>
</comment>
<name>A0ABD0YXE5_9HEMI</name>
<comment type="caution">
    <text evidence="25">The sequence shown here is derived from an EMBL/GenBank/DDBJ whole genome shotgun (WGS) entry which is preliminary data.</text>
</comment>
<dbReference type="InterPro" id="IPR003736">
    <property type="entry name" value="PAAI_dom"/>
</dbReference>
<dbReference type="NCBIfam" id="TIGR00369">
    <property type="entry name" value="unchar_dom_1"/>
    <property type="match status" value="1"/>
</dbReference>
<evidence type="ECO:0000256" key="3">
    <source>
        <dbReference type="ARBA" id="ARBA00004186"/>
    </source>
</evidence>
<comment type="catalytic activity">
    <reaction evidence="15">
        <text>dodecanoyl-CoA + H2O = dodecanoate + CoA + H(+)</text>
        <dbReference type="Rhea" id="RHEA:30135"/>
        <dbReference type="ChEBI" id="CHEBI:15377"/>
        <dbReference type="ChEBI" id="CHEBI:15378"/>
        <dbReference type="ChEBI" id="CHEBI:18262"/>
        <dbReference type="ChEBI" id="CHEBI:57287"/>
        <dbReference type="ChEBI" id="CHEBI:57375"/>
    </reaction>
    <physiologicalReaction direction="left-to-right" evidence="15">
        <dbReference type="Rhea" id="RHEA:30136"/>
    </physiologicalReaction>
</comment>
<evidence type="ECO:0000256" key="13">
    <source>
        <dbReference type="ARBA" id="ARBA00047588"/>
    </source>
</evidence>
<evidence type="ECO:0000313" key="25">
    <source>
        <dbReference type="EMBL" id="KAL1132012.1"/>
    </source>
</evidence>
<evidence type="ECO:0000256" key="4">
    <source>
        <dbReference type="ARBA" id="ARBA00004514"/>
    </source>
</evidence>
<protein>
    <recommendedName>
        <fullName evidence="20">Acyl-coenzyme A thioesterase 13</fullName>
    </recommendedName>
    <alternativeName>
        <fullName evidence="22">Hotdog-fold thioesterase superfamily member 2</fullName>
    </alternativeName>
    <alternativeName>
        <fullName evidence="21">Palmitoyl-CoA hydrolase</fullName>
    </alternativeName>
    <alternativeName>
        <fullName evidence="23">Thioesterase superfamily member 2</fullName>
    </alternativeName>
</protein>
<dbReference type="GO" id="GO:0005634">
    <property type="term" value="C:nucleus"/>
    <property type="evidence" value="ECO:0007669"/>
    <property type="project" value="UniProtKB-SubCell"/>
</dbReference>
<evidence type="ECO:0000256" key="20">
    <source>
        <dbReference type="ARBA" id="ARBA00067273"/>
    </source>
</evidence>
<keyword evidence="26" id="KW-1185">Reference proteome</keyword>
<evidence type="ECO:0000256" key="8">
    <source>
        <dbReference type="ARBA" id="ARBA00022990"/>
    </source>
</evidence>
<evidence type="ECO:0000256" key="17">
    <source>
        <dbReference type="ARBA" id="ARBA00052976"/>
    </source>
</evidence>
<dbReference type="InterPro" id="IPR039298">
    <property type="entry name" value="ACOT13"/>
</dbReference>
<evidence type="ECO:0000259" key="24">
    <source>
        <dbReference type="Pfam" id="PF03061"/>
    </source>
</evidence>
<evidence type="ECO:0000256" key="15">
    <source>
        <dbReference type="ARBA" id="ARBA00048074"/>
    </source>
</evidence>
<keyword evidence="10" id="KW-0496">Mitochondrion</keyword>
<evidence type="ECO:0000256" key="7">
    <source>
        <dbReference type="ARBA" id="ARBA00022801"/>
    </source>
</evidence>
<keyword evidence="7" id="KW-0378">Hydrolase</keyword>
<dbReference type="EMBL" id="JBFDAA010000006">
    <property type="protein sequence ID" value="KAL1132012.1"/>
    <property type="molecule type" value="Genomic_DNA"/>
</dbReference>
<evidence type="ECO:0000256" key="18">
    <source>
        <dbReference type="ARBA" id="ARBA00058205"/>
    </source>
</evidence>
<keyword evidence="8" id="KW-0007">Acetylation</keyword>
<dbReference type="InterPro" id="IPR006683">
    <property type="entry name" value="Thioestr_dom"/>
</dbReference>
<dbReference type="GO" id="GO:0160215">
    <property type="term" value="F:deacylase activity"/>
    <property type="evidence" value="ECO:0007669"/>
    <property type="project" value="UniProtKB-ARBA"/>
</dbReference>
<evidence type="ECO:0000256" key="21">
    <source>
        <dbReference type="ARBA" id="ARBA00075657"/>
    </source>
</evidence>
<evidence type="ECO:0000256" key="14">
    <source>
        <dbReference type="ARBA" id="ARBA00047969"/>
    </source>
</evidence>
<dbReference type="FunFam" id="3.10.129.10:FF:000021">
    <property type="entry name" value="Acyl-coenzyme A thioesterase 13"/>
    <property type="match status" value="1"/>
</dbReference>
<dbReference type="GO" id="GO:0005819">
    <property type="term" value="C:spindle"/>
    <property type="evidence" value="ECO:0007669"/>
    <property type="project" value="UniProtKB-SubCell"/>
</dbReference>
<dbReference type="GO" id="GO:0016788">
    <property type="term" value="F:hydrolase activity, acting on ester bonds"/>
    <property type="evidence" value="ECO:0007669"/>
    <property type="project" value="UniProtKB-ARBA"/>
</dbReference>
<comment type="catalytic activity">
    <reaction evidence="14">
        <text>decanoyl-CoA + H2O = decanoate + CoA + H(+)</text>
        <dbReference type="Rhea" id="RHEA:40059"/>
        <dbReference type="ChEBI" id="CHEBI:15377"/>
        <dbReference type="ChEBI" id="CHEBI:15378"/>
        <dbReference type="ChEBI" id="CHEBI:27689"/>
        <dbReference type="ChEBI" id="CHEBI:57287"/>
        <dbReference type="ChEBI" id="CHEBI:61430"/>
    </reaction>
    <physiologicalReaction direction="left-to-right" evidence="14">
        <dbReference type="Rhea" id="RHEA:40060"/>
    </physiologicalReaction>
</comment>
<dbReference type="PANTHER" id="PTHR21660:SF1">
    <property type="entry name" value="ACYL-COENZYME A THIOESTERASE 13"/>
    <property type="match status" value="1"/>
</dbReference>
<evidence type="ECO:0000256" key="9">
    <source>
        <dbReference type="ARBA" id="ARBA00023098"/>
    </source>
</evidence>
<comment type="catalytic activity">
    <reaction evidence="13">
        <text>octanoyl-CoA + H2O = octanoate + CoA + H(+)</text>
        <dbReference type="Rhea" id="RHEA:30143"/>
        <dbReference type="ChEBI" id="CHEBI:15377"/>
        <dbReference type="ChEBI" id="CHEBI:15378"/>
        <dbReference type="ChEBI" id="CHEBI:25646"/>
        <dbReference type="ChEBI" id="CHEBI:57287"/>
        <dbReference type="ChEBI" id="CHEBI:57386"/>
    </reaction>
    <physiologicalReaction direction="left-to-right" evidence="13">
        <dbReference type="Rhea" id="RHEA:30144"/>
    </physiologicalReaction>
</comment>
<comment type="function">
    <text evidence="18">Catalyzes the hydrolysis of acyl-CoAs into free fatty acids and coenzyme A (CoASH), regulating their respective intracellular levels. Has acyl-CoA thioesterase activity towards medium (C12) and long-chain (C18) fatty acyl-CoA substrates. Can also hydrolyze 3-hydroxyphenylacetyl-CoA and 3,4-dihydroxyphenylacetyl-CoA (in vitro). May play a role in controlling adaptive thermogenesis.</text>
</comment>
<reference evidence="25 26" key="1">
    <citation type="submission" date="2024-07" db="EMBL/GenBank/DDBJ databases">
        <title>Chromosome-level genome assembly of the water stick insect Ranatra chinensis (Heteroptera: Nepidae).</title>
        <authorList>
            <person name="Liu X."/>
        </authorList>
    </citation>
    <scope>NUCLEOTIDE SEQUENCE [LARGE SCALE GENOMIC DNA]</scope>
    <source>
        <strain evidence="25">Cailab_2021Rc</strain>
        <tissue evidence="25">Muscle</tissue>
    </source>
</reference>
<dbReference type="SUPFAM" id="SSF54637">
    <property type="entry name" value="Thioesterase/thiol ester dehydrase-isomerase"/>
    <property type="match status" value="1"/>
</dbReference>
<dbReference type="AlphaFoldDB" id="A0ABD0YXE5"/>
<evidence type="ECO:0000256" key="23">
    <source>
        <dbReference type="ARBA" id="ARBA00083956"/>
    </source>
</evidence>
<evidence type="ECO:0000256" key="6">
    <source>
        <dbReference type="ARBA" id="ARBA00022490"/>
    </source>
</evidence>
<evidence type="ECO:0000313" key="26">
    <source>
        <dbReference type="Proteomes" id="UP001558652"/>
    </source>
</evidence>
<proteinExistence type="inferred from homology"/>
<dbReference type="Pfam" id="PF03061">
    <property type="entry name" value="4HBT"/>
    <property type="match status" value="1"/>
</dbReference>
<sequence>MCKAEMMVQEEHTNNFGTLHGGMTTSLVDIVSTIALSTHKIAALGVSVDLHIEFLKAAPLGSEVVIEAKTTKAGRTLAFLEVLLTDKSTGDIIAQGSHIKFVGKG</sequence>
<dbReference type="PANTHER" id="PTHR21660">
    <property type="entry name" value="THIOESTERASE SUPERFAMILY MEMBER-RELATED"/>
    <property type="match status" value="1"/>
</dbReference>
<dbReference type="GO" id="GO:0006629">
    <property type="term" value="P:lipid metabolic process"/>
    <property type="evidence" value="ECO:0007669"/>
    <property type="project" value="UniProtKB-KW"/>
</dbReference>
<keyword evidence="6" id="KW-0963">Cytoplasm</keyword>
<evidence type="ECO:0000256" key="19">
    <source>
        <dbReference type="ARBA" id="ARBA00064709"/>
    </source>
</evidence>
<comment type="subcellular location">
    <subcellularLocation>
        <location evidence="3">Cytoplasm</location>
        <location evidence="3">Cytoskeleton</location>
        <location evidence="3">Spindle</location>
    </subcellularLocation>
    <subcellularLocation>
        <location evidence="4">Cytoplasm</location>
        <location evidence="4">Cytosol</location>
    </subcellularLocation>
    <subcellularLocation>
        <location evidence="2">Mitochondrion</location>
    </subcellularLocation>
    <subcellularLocation>
        <location evidence="1">Nucleus</location>
    </subcellularLocation>
</comment>
<organism evidence="25 26">
    <name type="scientific">Ranatra chinensis</name>
    <dbReference type="NCBI Taxonomy" id="642074"/>
    <lineage>
        <taxon>Eukaryota</taxon>
        <taxon>Metazoa</taxon>
        <taxon>Ecdysozoa</taxon>
        <taxon>Arthropoda</taxon>
        <taxon>Hexapoda</taxon>
        <taxon>Insecta</taxon>
        <taxon>Pterygota</taxon>
        <taxon>Neoptera</taxon>
        <taxon>Paraneoptera</taxon>
        <taxon>Hemiptera</taxon>
        <taxon>Heteroptera</taxon>
        <taxon>Panheteroptera</taxon>
        <taxon>Nepomorpha</taxon>
        <taxon>Nepidae</taxon>
        <taxon>Ranatrinae</taxon>
        <taxon>Ranatra</taxon>
    </lineage>
</organism>
<dbReference type="InterPro" id="IPR029069">
    <property type="entry name" value="HotDog_dom_sf"/>
</dbReference>
<dbReference type="CDD" id="cd03443">
    <property type="entry name" value="PaaI_thioesterase"/>
    <property type="match status" value="1"/>
</dbReference>
<keyword evidence="12" id="KW-0539">Nucleus</keyword>
<dbReference type="Gene3D" id="3.10.129.10">
    <property type="entry name" value="Hotdog Thioesterase"/>
    <property type="match status" value="1"/>
</dbReference>
<comment type="catalytic activity">
    <reaction evidence="16">
        <text>hexanoyl-CoA + H2O = hexanoate + CoA + H(+)</text>
        <dbReference type="Rhea" id="RHEA:40115"/>
        <dbReference type="ChEBI" id="CHEBI:15377"/>
        <dbReference type="ChEBI" id="CHEBI:15378"/>
        <dbReference type="ChEBI" id="CHEBI:17120"/>
        <dbReference type="ChEBI" id="CHEBI:57287"/>
        <dbReference type="ChEBI" id="CHEBI:62620"/>
    </reaction>
    <physiologicalReaction direction="left-to-right" evidence="16">
        <dbReference type="Rhea" id="RHEA:40116"/>
    </physiologicalReaction>
</comment>
<evidence type="ECO:0000256" key="10">
    <source>
        <dbReference type="ARBA" id="ARBA00023128"/>
    </source>
</evidence>
<accession>A0ABD0YXE5</accession>
<evidence type="ECO:0000256" key="1">
    <source>
        <dbReference type="ARBA" id="ARBA00004123"/>
    </source>
</evidence>